<dbReference type="PROSITE" id="PS50968">
    <property type="entry name" value="BIOTINYL_LIPOYL"/>
    <property type="match status" value="1"/>
</dbReference>
<dbReference type="RefSeq" id="WP_308480053.1">
    <property type="nucleotide sequence ID" value="NZ_OY726397.1"/>
</dbReference>
<dbReference type="Gene3D" id="2.40.50.100">
    <property type="match status" value="1"/>
</dbReference>
<evidence type="ECO:0000313" key="3">
    <source>
        <dbReference type="Proteomes" id="UP001190465"/>
    </source>
</evidence>
<reference evidence="2 3" key="1">
    <citation type="submission" date="2023-08" db="EMBL/GenBank/DDBJ databases">
        <authorList>
            <person name="Folkvardsen B D."/>
            <person name="Norman A."/>
        </authorList>
    </citation>
    <scope>NUCLEOTIDE SEQUENCE [LARGE SCALE GENOMIC DNA]</scope>
    <source>
        <strain evidence="2 3">Mu0053</strain>
    </source>
</reference>
<evidence type="ECO:0000313" key="2">
    <source>
        <dbReference type="EMBL" id="CAJ1510788.1"/>
    </source>
</evidence>
<protein>
    <submittedName>
        <fullName evidence="2">Biotin/lipoyl-binding protein</fullName>
    </submittedName>
</protein>
<keyword evidence="3" id="KW-1185">Reference proteome</keyword>
<dbReference type="InterPro" id="IPR011053">
    <property type="entry name" value="Single_hybrid_motif"/>
</dbReference>
<name>A0ABN9NRL6_9MYCO</name>
<gene>
    <name evidence="2" type="ORF">MU0053_004786</name>
</gene>
<dbReference type="SUPFAM" id="SSF51230">
    <property type="entry name" value="Single hybrid motif"/>
    <property type="match status" value="1"/>
</dbReference>
<dbReference type="EMBL" id="OY726397">
    <property type="protein sequence ID" value="CAJ1510788.1"/>
    <property type="molecule type" value="Genomic_DNA"/>
</dbReference>
<evidence type="ECO:0000259" key="1">
    <source>
        <dbReference type="PROSITE" id="PS50968"/>
    </source>
</evidence>
<accession>A0ABN9NRL6</accession>
<dbReference type="CDD" id="cd06849">
    <property type="entry name" value="lipoyl_domain"/>
    <property type="match status" value="1"/>
</dbReference>
<dbReference type="InterPro" id="IPR000089">
    <property type="entry name" value="Biotin_lipoyl"/>
</dbReference>
<dbReference type="Pfam" id="PF00364">
    <property type="entry name" value="Biotin_lipoyl"/>
    <property type="match status" value="1"/>
</dbReference>
<feature type="domain" description="Lipoyl-binding" evidence="1">
    <location>
        <begin position="2"/>
        <end position="76"/>
    </location>
</feature>
<dbReference type="Proteomes" id="UP001190465">
    <property type="component" value="Chromosome"/>
</dbReference>
<proteinExistence type="predicted"/>
<sequence>MAHEVRIPKLGVAVEQGQITEWLCEDGDVVAAGQAIYVLATDKTETEVESPAAGRIAIIGEVDQDYPVGSVVATIN</sequence>
<organism evidence="2 3">
    <name type="scientific">[Mycobacterium] burgundiense</name>
    <dbReference type="NCBI Taxonomy" id="3064286"/>
    <lineage>
        <taxon>Bacteria</taxon>
        <taxon>Bacillati</taxon>
        <taxon>Actinomycetota</taxon>
        <taxon>Actinomycetes</taxon>
        <taxon>Mycobacteriales</taxon>
        <taxon>Mycobacteriaceae</taxon>
        <taxon>Mycolicibacterium</taxon>
    </lineage>
</organism>